<evidence type="ECO:0000313" key="4">
    <source>
        <dbReference type="Proteomes" id="UP001209570"/>
    </source>
</evidence>
<feature type="compositionally biased region" description="Pro residues" evidence="2">
    <location>
        <begin position="133"/>
        <end position="145"/>
    </location>
</feature>
<reference evidence="3" key="1">
    <citation type="submission" date="2021-12" db="EMBL/GenBank/DDBJ databases">
        <title>Prjna785345.</title>
        <authorList>
            <person name="Rujirawat T."/>
            <person name="Krajaejun T."/>
        </authorList>
    </citation>
    <scope>NUCLEOTIDE SEQUENCE</scope>
    <source>
        <strain evidence="3">Pi057C3</strain>
    </source>
</reference>
<organism evidence="3 4">
    <name type="scientific">Pythium insidiosum</name>
    <name type="common">Pythiosis disease agent</name>
    <dbReference type="NCBI Taxonomy" id="114742"/>
    <lineage>
        <taxon>Eukaryota</taxon>
        <taxon>Sar</taxon>
        <taxon>Stramenopiles</taxon>
        <taxon>Oomycota</taxon>
        <taxon>Peronosporomycetes</taxon>
        <taxon>Pythiales</taxon>
        <taxon>Pythiaceae</taxon>
        <taxon>Pythium</taxon>
    </lineage>
</organism>
<evidence type="ECO:0000313" key="3">
    <source>
        <dbReference type="EMBL" id="KAJ0404465.1"/>
    </source>
</evidence>
<feature type="coiled-coil region" evidence="1">
    <location>
        <begin position="341"/>
        <end position="483"/>
    </location>
</feature>
<feature type="compositionally biased region" description="Low complexity" evidence="2">
    <location>
        <begin position="146"/>
        <end position="163"/>
    </location>
</feature>
<feature type="coiled-coil region" evidence="1">
    <location>
        <begin position="609"/>
        <end position="664"/>
    </location>
</feature>
<gene>
    <name evidence="3" type="ORF">P43SY_008785</name>
</gene>
<feature type="region of interest" description="Disordered" evidence="2">
    <location>
        <begin position="1"/>
        <end position="214"/>
    </location>
</feature>
<feature type="coiled-coil region" evidence="1">
    <location>
        <begin position="751"/>
        <end position="785"/>
    </location>
</feature>
<keyword evidence="4" id="KW-1185">Reference proteome</keyword>
<evidence type="ECO:0000256" key="2">
    <source>
        <dbReference type="SAM" id="MobiDB-lite"/>
    </source>
</evidence>
<feature type="compositionally biased region" description="Polar residues" evidence="2">
    <location>
        <begin position="199"/>
        <end position="209"/>
    </location>
</feature>
<accession>A0AAD5Q8I0</accession>
<comment type="caution">
    <text evidence="3">The sequence shown here is derived from an EMBL/GenBank/DDBJ whole genome shotgun (WGS) entry which is preliminary data.</text>
</comment>
<dbReference type="EMBL" id="JAKCXM010000062">
    <property type="protein sequence ID" value="KAJ0404465.1"/>
    <property type="molecule type" value="Genomic_DNA"/>
</dbReference>
<sequence length="1311" mass="146409">MKRSSMPPGQPRPRPRTNSMAARSVARARAEALGGLQVEKSEKEKQVLHAEEQRVAAPSSARADSGGWADEQDGAESPTADAEAQDEVIVMEEVSDDDSDSSDWLHGVDVDLPDSATASAGVAAENKSQASAAPPPPPPTAPVAPSPDASPRRGSSAPRSPSRLTEPQLSPKKRGQSMFITAAVTGTTLKRGEPGKGPVSTSSHFWVNEQSKRSSRLLDEWKRKEIWHDFKKAEETVLTQPLAPADARALPASRLDELLQNLRAEIAPSTPPTDRTTEPSPLRRSMSLMAKPRDAQNEPLSELNPASMSPLETVTRAAVPPARSTPPRDIAQAAITSTQNLEHFALERQRLRAEIEALESTLAQERDAVVKLSEKVATLDTLDRENRFLKEEIQKHLMQELSSKELLKTVEDQLALTARSEEQLKLQTRQLMQQNQTLQADLLEKIAAETSKIQKMAHLSAEKQNLLEEMQRKEMQASQKAADGRLQLRMTALRYVLRAQRRRQLQFALSTWRSASHEEATARRHALQTLLRTLECGRIKALARSFRALHQNAASALHDEDTEQASSRLAVADERLALAKLSSVTKARTRGRLIDAMKTWLMNARLQGLFAAEEMAKQVERELAEAKECVFTLSRAKTRLEEKLQAANDEVRRHGEQLREQRSELTLVKHGYVTTVVRSAEREWLRTVFRAWQLHTSVQVHMKELRLQVEMAELRAEEREKYARSLDDYNKVLRNDLERFQFFSQDKRIAVDVLTKKLMREEEKVRLMEEQHVTLEEKLLAQKAQLASLLDWHGVTLPMSLLVTCRDAAVSHLRDSFHRFAATASPPVGADADLRPSGQRADDSLALVPSSRGHEHGTDDEPRLAVEALAELLALSSLGARQSSEALLTIVRRAAPEYAATRGLRFADFLECVQSVLSETLATSKASGSMAIEPSHEFWSTFLRDRSSSVRAPGQSRDSSDMLMPHAARSAWAGQLTEDILQNQEKLLAVLEHETAVVERAVMVQTGLKHPYAPSEHSVSTVTAFHEYQCDPVVPPEHSQPASSQPPLPLSPFLAPGLDAYMNWSHTGPIQDLFMAFQQPLYRVFTTYASDKRNGIPHGATRPDVFRMLEDMKLFPTYLSRDLVQHHFTRLSDRETSSLHVTGLSTFLGYCALELFAKSLNGSPPPGTLNLSAREIVLSFFCDLNFLAESEIPPPPRICLVGVEVENVLWPLFEYYATSGGTVRETATRFAMDVTRFTRFLVEISNSGALADRIYRRALGEPRRGAEGYDNQLMHFDEFYVAIALLQQERAPSTKFANLGDAVRQWMQQSQ</sequence>
<name>A0AAD5Q8I0_PYTIN</name>
<feature type="compositionally biased region" description="Acidic residues" evidence="2">
    <location>
        <begin position="83"/>
        <end position="101"/>
    </location>
</feature>
<feature type="region of interest" description="Disordered" evidence="2">
    <location>
        <begin position="265"/>
        <end position="306"/>
    </location>
</feature>
<protein>
    <submittedName>
        <fullName evidence="3">Uncharacterized protein</fullName>
    </submittedName>
</protein>
<feature type="compositionally biased region" description="Basic and acidic residues" evidence="2">
    <location>
        <begin position="39"/>
        <end position="54"/>
    </location>
</feature>
<keyword evidence="1" id="KW-0175">Coiled coil</keyword>
<proteinExistence type="predicted"/>
<dbReference type="Proteomes" id="UP001209570">
    <property type="component" value="Unassembled WGS sequence"/>
</dbReference>
<evidence type="ECO:0000256" key="1">
    <source>
        <dbReference type="SAM" id="Coils"/>
    </source>
</evidence>